<dbReference type="EMBL" id="JAEOAQ010000006">
    <property type="protein sequence ID" value="KAG5418072.1"/>
    <property type="molecule type" value="Genomic_DNA"/>
</dbReference>
<dbReference type="PANTHER" id="PTHR45624:SF26">
    <property type="entry name" value="CARRIER PROTEIN, PUTATIVE (AFU_ORTHOLOGUE AFUA_1G07710)-RELATED"/>
    <property type="match status" value="1"/>
</dbReference>
<dbReference type="GeneID" id="93653030"/>
<reference evidence="14 15" key="1">
    <citation type="submission" date="2020-12" db="EMBL/GenBank/DDBJ databases">
        <title>Effect of drift, selection, and recombination on the evolution of hybrid genomes in Candida yeast pathogens.</title>
        <authorList>
            <person name="Mixao V."/>
            <person name="Ksiezopolska E."/>
            <person name="Saus E."/>
            <person name="Boekhout T."/>
            <person name="Gacser A."/>
            <person name="Gabaldon T."/>
        </authorList>
    </citation>
    <scope>NUCLEOTIDE SEQUENCE [LARGE SCALE GENOMIC DNA]</scope>
    <source>
        <strain evidence="14 15">BP57</strain>
    </source>
</reference>
<comment type="subcellular location">
    <subcellularLocation>
        <location evidence="2">Mitochondrion membrane</location>
        <topology evidence="2">Multi-pass membrane protein</topology>
    </subcellularLocation>
</comment>
<dbReference type="GO" id="GO:0022857">
    <property type="term" value="F:transmembrane transporter activity"/>
    <property type="evidence" value="ECO:0007669"/>
    <property type="project" value="TreeGrafter"/>
</dbReference>
<evidence type="ECO:0000256" key="8">
    <source>
        <dbReference type="ARBA" id="ARBA00022989"/>
    </source>
</evidence>
<evidence type="ECO:0000256" key="12">
    <source>
        <dbReference type="RuleBase" id="RU000488"/>
    </source>
</evidence>
<keyword evidence="15" id="KW-1185">Reference proteome</keyword>
<dbReference type="Gene3D" id="1.50.40.10">
    <property type="entry name" value="Mitochondrial carrier domain"/>
    <property type="match status" value="1"/>
</dbReference>
<evidence type="ECO:0000256" key="2">
    <source>
        <dbReference type="ARBA" id="ARBA00004225"/>
    </source>
</evidence>
<feature type="transmembrane region" description="Helical" evidence="13">
    <location>
        <begin position="310"/>
        <end position="334"/>
    </location>
</feature>
<evidence type="ECO:0000256" key="13">
    <source>
        <dbReference type="SAM" id="Phobius"/>
    </source>
</evidence>
<name>A0A8H8DAC8_9ASCO</name>
<feature type="repeat" description="Solcar" evidence="11">
    <location>
        <begin position="174"/>
        <end position="261"/>
    </location>
</feature>
<evidence type="ECO:0000256" key="6">
    <source>
        <dbReference type="ARBA" id="ARBA00022692"/>
    </source>
</evidence>
<protein>
    <recommendedName>
        <fullName evidence="4">Mitochondrial thiamine pyrophosphate carrier 1</fullName>
    </recommendedName>
</protein>
<evidence type="ECO:0000313" key="15">
    <source>
        <dbReference type="Proteomes" id="UP000669133"/>
    </source>
</evidence>
<dbReference type="Proteomes" id="UP000669133">
    <property type="component" value="Unassembled WGS sequence"/>
</dbReference>
<keyword evidence="6 11" id="KW-0812">Transmembrane</keyword>
<keyword evidence="7" id="KW-0677">Repeat</keyword>
<keyword evidence="8 13" id="KW-1133">Transmembrane helix</keyword>
<dbReference type="AlphaFoldDB" id="A0A8H8DAC8"/>
<keyword evidence="10 11" id="KW-0472">Membrane</keyword>
<proteinExistence type="inferred from homology"/>
<gene>
    <name evidence="14" type="ORF">I9W82_004401</name>
</gene>
<accession>A0A8H8DAC8</accession>
<dbReference type="RefSeq" id="XP_067547188.1">
    <property type="nucleotide sequence ID" value="XM_067693470.1"/>
</dbReference>
<dbReference type="PANTHER" id="PTHR45624">
    <property type="entry name" value="MITOCHONDRIAL BASIC AMINO ACIDS TRANSPORTER-RELATED"/>
    <property type="match status" value="1"/>
</dbReference>
<comment type="function">
    <text evidence="1">Mitochondrial transporter that mediates uptake of thiamine pyrophosphate (ThPP) into mitochondria.</text>
</comment>
<evidence type="ECO:0000256" key="9">
    <source>
        <dbReference type="ARBA" id="ARBA00023128"/>
    </source>
</evidence>
<evidence type="ECO:0000256" key="7">
    <source>
        <dbReference type="ARBA" id="ARBA00022737"/>
    </source>
</evidence>
<evidence type="ECO:0000256" key="10">
    <source>
        <dbReference type="ARBA" id="ARBA00023136"/>
    </source>
</evidence>
<sequence>MHTRNDTESTNLRDKNFLYSVLPITTGVIYNDSQNSTNVAIDEETPEHKASNQAVSVLTAGIRAIAYQIQSLYLRSPVKLFRPSRFDYMAYVRALANRHNNISEKPYKFHTHSSIGMLVSVLRKEGWKFIPDQVMPPLIANSATGVILYATYLNALDRLTSKRGTNRNTDFNWYSPIDTWRAGFVAGAVQSLAAAPVDAIYTRSSVSEMIEGSHENLWKFGINKLKEIGLVGVFAGYSFSLIKESIGFAFYFSTFETIKTQGYSITYKIFKFFRDQEEMIKSKLQSLFSWDDVKVDEKMQRLERYRSERLLKTSFILIAGASAAFALLAVQYPLTKVQKIHLSRLEALDIYSASTRKEKPFIKLYYNSYIDTFNQVLRMKQKAKVTWFKAAYSGFIRNAVTTIPATSVALLVFEITRTRLVSSMEEPEILAP</sequence>
<comment type="caution">
    <text evidence="14">The sequence shown here is derived from an EMBL/GenBank/DDBJ whole genome shotgun (WGS) entry which is preliminary data.</text>
</comment>
<evidence type="ECO:0000256" key="5">
    <source>
        <dbReference type="ARBA" id="ARBA00022448"/>
    </source>
</evidence>
<dbReference type="GO" id="GO:0031966">
    <property type="term" value="C:mitochondrial membrane"/>
    <property type="evidence" value="ECO:0007669"/>
    <property type="project" value="UniProtKB-SubCell"/>
</dbReference>
<evidence type="ECO:0000256" key="3">
    <source>
        <dbReference type="ARBA" id="ARBA00006375"/>
    </source>
</evidence>
<dbReference type="InterPro" id="IPR018108">
    <property type="entry name" value="MCP_transmembrane"/>
</dbReference>
<dbReference type="OrthoDB" id="3364892at2759"/>
<keyword evidence="9" id="KW-0496">Mitochondrion</keyword>
<keyword evidence="5 12" id="KW-0813">Transport</keyword>
<dbReference type="SUPFAM" id="SSF103506">
    <property type="entry name" value="Mitochondrial carrier"/>
    <property type="match status" value="1"/>
</dbReference>
<organism evidence="14 15">
    <name type="scientific">Candida metapsilosis</name>
    <dbReference type="NCBI Taxonomy" id="273372"/>
    <lineage>
        <taxon>Eukaryota</taxon>
        <taxon>Fungi</taxon>
        <taxon>Dikarya</taxon>
        <taxon>Ascomycota</taxon>
        <taxon>Saccharomycotina</taxon>
        <taxon>Pichiomycetes</taxon>
        <taxon>Debaryomycetaceae</taxon>
        <taxon>Candida/Lodderomyces clade</taxon>
        <taxon>Candida</taxon>
    </lineage>
</organism>
<evidence type="ECO:0000256" key="1">
    <source>
        <dbReference type="ARBA" id="ARBA00002238"/>
    </source>
</evidence>
<dbReference type="PROSITE" id="PS50920">
    <property type="entry name" value="SOLCAR"/>
    <property type="match status" value="1"/>
</dbReference>
<dbReference type="InterPro" id="IPR023395">
    <property type="entry name" value="MCP_dom_sf"/>
</dbReference>
<evidence type="ECO:0000313" key="14">
    <source>
        <dbReference type="EMBL" id="KAG5418072.1"/>
    </source>
</evidence>
<dbReference type="InterPro" id="IPR050567">
    <property type="entry name" value="Mitochondrial_Carrier"/>
</dbReference>
<evidence type="ECO:0000256" key="11">
    <source>
        <dbReference type="PROSITE-ProRule" id="PRU00282"/>
    </source>
</evidence>
<evidence type="ECO:0000256" key="4">
    <source>
        <dbReference type="ARBA" id="ARBA00021935"/>
    </source>
</evidence>
<dbReference type="Pfam" id="PF00153">
    <property type="entry name" value="Mito_carr"/>
    <property type="match status" value="1"/>
</dbReference>
<comment type="similarity">
    <text evidence="3 12">Belongs to the mitochondrial carrier (TC 2.A.29) family.</text>
</comment>